<dbReference type="InterPro" id="IPR036864">
    <property type="entry name" value="Zn2-C6_fun-type_DNA-bd_sf"/>
</dbReference>
<dbReference type="Pfam" id="PF00172">
    <property type="entry name" value="Zn_clus"/>
    <property type="match status" value="1"/>
</dbReference>
<keyword evidence="4" id="KW-0238">DNA-binding</keyword>
<proteinExistence type="predicted"/>
<dbReference type="SMART" id="SM00066">
    <property type="entry name" value="GAL4"/>
    <property type="match status" value="1"/>
</dbReference>
<evidence type="ECO:0000256" key="7">
    <source>
        <dbReference type="SAM" id="MobiDB-lite"/>
    </source>
</evidence>
<dbReference type="RefSeq" id="XP_001268117.1">
    <property type="nucleotide sequence ID" value="XM_001268116.1"/>
</dbReference>
<evidence type="ECO:0000256" key="4">
    <source>
        <dbReference type="ARBA" id="ARBA00023125"/>
    </source>
</evidence>
<dbReference type="KEGG" id="act:ACLA_083860"/>
<dbReference type="VEuPathDB" id="FungiDB:ACLA_083860"/>
<dbReference type="Proteomes" id="UP000006701">
    <property type="component" value="Unassembled WGS sequence"/>
</dbReference>
<keyword evidence="2" id="KW-0479">Metal-binding</keyword>
<evidence type="ECO:0000256" key="1">
    <source>
        <dbReference type="ARBA" id="ARBA00004123"/>
    </source>
</evidence>
<gene>
    <name evidence="9" type="ORF">ACLA_083860</name>
</gene>
<dbReference type="GO" id="GO:0008270">
    <property type="term" value="F:zinc ion binding"/>
    <property type="evidence" value="ECO:0007669"/>
    <property type="project" value="InterPro"/>
</dbReference>
<dbReference type="InterPro" id="IPR051711">
    <property type="entry name" value="Stress_Response_Reg"/>
</dbReference>
<dbReference type="EMBL" id="DS027060">
    <property type="protein sequence ID" value="EAW06691.1"/>
    <property type="molecule type" value="Genomic_DNA"/>
</dbReference>
<dbReference type="GO" id="GO:0006351">
    <property type="term" value="P:DNA-templated transcription"/>
    <property type="evidence" value="ECO:0007669"/>
    <property type="project" value="InterPro"/>
</dbReference>
<comment type="subcellular location">
    <subcellularLocation>
        <location evidence="1">Nucleus</location>
    </subcellularLocation>
</comment>
<dbReference type="GO" id="GO:0045944">
    <property type="term" value="P:positive regulation of transcription by RNA polymerase II"/>
    <property type="evidence" value="ECO:0007669"/>
    <property type="project" value="TreeGrafter"/>
</dbReference>
<evidence type="ECO:0000256" key="2">
    <source>
        <dbReference type="ARBA" id="ARBA00022723"/>
    </source>
</evidence>
<dbReference type="eggNOG" id="ENOG502S0TA">
    <property type="taxonomic scope" value="Eukaryota"/>
</dbReference>
<feature type="domain" description="Zn(2)-C6 fungal-type" evidence="8">
    <location>
        <begin position="68"/>
        <end position="97"/>
    </location>
</feature>
<dbReference type="OMA" id="SMVTYRF"/>
<accession>A1CTQ4</accession>
<evidence type="ECO:0000259" key="8">
    <source>
        <dbReference type="PROSITE" id="PS50048"/>
    </source>
</evidence>
<dbReference type="InterPro" id="IPR007219">
    <property type="entry name" value="XnlR_reg_dom"/>
</dbReference>
<reference evidence="9 10" key="1">
    <citation type="journal article" date="2008" name="PLoS Genet.">
        <title>Genomic islands in the pathogenic filamentous fungus Aspergillus fumigatus.</title>
        <authorList>
            <person name="Fedorova N.D."/>
            <person name="Khaldi N."/>
            <person name="Joardar V.S."/>
            <person name="Maiti R."/>
            <person name="Amedeo P."/>
            <person name="Anderson M.J."/>
            <person name="Crabtree J."/>
            <person name="Silva J.C."/>
            <person name="Badger J.H."/>
            <person name="Albarraq A."/>
            <person name="Angiuoli S."/>
            <person name="Bussey H."/>
            <person name="Bowyer P."/>
            <person name="Cotty P.J."/>
            <person name="Dyer P.S."/>
            <person name="Egan A."/>
            <person name="Galens K."/>
            <person name="Fraser-Liggett C.M."/>
            <person name="Haas B.J."/>
            <person name="Inman J.M."/>
            <person name="Kent R."/>
            <person name="Lemieux S."/>
            <person name="Malavazi I."/>
            <person name="Orvis J."/>
            <person name="Roemer T."/>
            <person name="Ronning C.M."/>
            <person name="Sundaram J.P."/>
            <person name="Sutton G."/>
            <person name="Turner G."/>
            <person name="Venter J.C."/>
            <person name="White O.R."/>
            <person name="Whitty B.R."/>
            <person name="Youngman P."/>
            <person name="Wolfe K.H."/>
            <person name="Goldman G.H."/>
            <person name="Wortman J.R."/>
            <person name="Jiang B."/>
            <person name="Denning D.W."/>
            <person name="Nierman W.C."/>
        </authorList>
    </citation>
    <scope>NUCLEOTIDE SEQUENCE [LARGE SCALE GENOMIC DNA]</scope>
    <source>
        <strain evidence="10">ATCC 1007 / CBS 513.65 / DSM 816 / NCTC 3887 / NRRL 1</strain>
    </source>
</reference>
<keyword evidence="5" id="KW-0804">Transcription</keyword>
<dbReference type="GO" id="GO:0000981">
    <property type="term" value="F:DNA-binding transcription factor activity, RNA polymerase II-specific"/>
    <property type="evidence" value="ECO:0007669"/>
    <property type="project" value="InterPro"/>
</dbReference>
<dbReference type="InterPro" id="IPR001138">
    <property type="entry name" value="Zn2Cys6_DnaBD"/>
</dbReference>
<evidence type="ECO:0000256" key="6">
    <source>
        <dbReference type="ARBA" id="ARBA00023242"/>
    </source>
</evidence>
<keyword evidence="3" id="KW-0805">Transcription regulation</keyword>
<dbReference type="GeneID" id="4699981"/>
<feature type="region of interest" description="Disordered" evidence="7">
    <location>
        <begin position="102"/>
        <end position="149"/>
    </location>
</feature>
<dbReference type="Pfam" id="PF04082">
    <property type="entry name" value="Fungal_trans"/>
    <property type="match status" value="1"/>
</dbReference>
<dbReference type="PANTHER" id="PTHR47540">
    <property type="entry name" value="THIAMINE REPRESSIBLE GENES REGULATORY PROTEIN THI5"/>
    <property type="match status" value="1"/>
</dbReference>
<protein>
    <submittedName>
        <fullName evidence="9">Fungal specific transcription factor domain protein</fullName>
    </submittedName>
</protein>
<evidence type="ECO:0000313" key="10">
    <source>
        <dbReference type="Proteomes" id="UP000006701"/>
    </source>
</evidence>
<organism evidence="9 10">
    <name type="scientific">Aspergillus clavatus (strain ATCC 1007 / CBS 513.65 / DSM 816 / NCTC 3887 / NRRL 1 / QM 1276 / 107)</name>
    <dbReference type="NCBI Taxonomy" id="344612"/>
    <lineage>
        <taxon>Eukaryota</taxon>
        <taxon>Fungi</taxon>
        <taxon>Dikarya</taxon>
        <taxon>Ascomycota</taxon>
        <taxon>Pezizomycotina</taxon>
        <taxon>Eurotiomycetes</taxon>
        <taxon>Eurotiomycetidae</taxon>
        <taxon>Eurotiales</taxon>
        <taxon>Aspergillaceae</taxon>
        <taxon>Aspergillus</taxon>
        <taxon>Aspergillus subgen. Fumigati</taxon>
    </lineage>
</organism>
<evidence type="ECO:0000313" key="9">
    <source>
        <dbReference type="EMBL" id="EAW06691.1"/>
    </source>
</evidence>
<dbReference type="AlphaFoldDB" id="A1CTQ4"/>
<dbReference type="SMART" id="SM00906">
    <property type="entry name" value="Fungal_trans"/>
    <property type="match status" value="1"/>
</dbReference>
<evidence type="ECO:0000256" key="5">
    <source>
        <dbReference type="ARBA" id="ARBA00023163"/>
    </source>
</evidence>
<dbReference type="PROSITE" id="PS50048">
    <property type="entry name" value="ZN2_CY6_FUNGAL_2"/>
    <property type="match status" value="1"/>
</dbReference>
<dbReference type="PANTHER" id="PTHR47540:SF3">
    <property type="entry name" value="ZN(II)2CYS6 TRANSCRIPTION FACTOR (EUROFUNG)"/>
    <property type="match status" value="1"/>
</dbReference>
<evidence type="ECO:0000256" key="3">
    <source>
        <dbReference type="ARBA" id="ARBA00023015"/>
    </source>
</evidence>
<dbReference type="OrthoDB" id="2579025at2759"/>
<dbReference type="GO" id="GO:0043565">
    <property type="term" value="F:sequence-specific DNA binding"/>
    <property type="evidence" value="ECO:0007669"/>
    <property type="project" value="TreeGrafter"/>
</dbReference>
<dbReference type="CDD" id="cd12148">
    <property type="entry name" value="fungal_TF_MHR"/>
    <property type="match status" value="1"/>
</dbReference>
<dbReference type="Gene3D" id="4.10.240.10">
    <property type="entry name" value="Zn(2)-C6 fungal-type DNA-binding domain"/>
    <property type="match status" value="1"/>
</dbReference>
<keyword evidence="6" id="KW-0539">Nucleus</keyword>
<name>A1CTQ4_ASPCL</name>
<dbReference type="CDD" id="cd00067">
    <property type="entry name" value="GAL4"/>
    <property type="match status" value="1"/>
</dbReference>
<dbReference type="GO" id="GO:0005634">
    <property type="term" value="C:nucleus"/>
    <property type="evidence" value="ECO:0007669"/>
    <property type="project" value="UniProtKB-SubCell"/>
</dbReference>
<dbReference type="SUPFAM" id="SSF57701">
    <property type="entry name" value="Zn2/Cys6 DNA-binding domain"/>
    <property type="match status" value="1"/>
</dbReference>
<sequence length="892" mass="98580">MAAARIGINQADTPQPSPGNGRGVGFPADQRDPPRTISRQRQRQKRKTPDSSSSPAPSTVQRQKITRACDYCKEKKTRCTGTLPCVRCTRISLRCEYNAAYSRGLPPDPLPGPLASGIRSARPSPRVTSRATSQRLVSDRPEASLRSSPDPVVTDFEGNYLGPASGVSFLNRVWRRLHQDESSAIPGGLQDEASSGNTSVFKFGDKPYTNFQEAGFALPPFEKALELVGIYFDYSMVTYRFLHRGSVEEWLGQVYESNISYSKLPTGIMVARTAIILMIFAVGTLYEEQNPERSAELCNGSERWYAASKYIASLESGPPRLETVQARLGQCLYLLSSSRANECWYTFGTALQLVTALGLHRKWPAKMPKHGNSYLEQQLRKRILWSAYTLDKYLSVMFGRPRLLHDEDIDQELPDEINDEDMLQEDSQRRTGSPDCMMIASILHYRLGRILGEISRQLYTVNPHSRDPPHETAARLTSDLEQWKETAPPLFNSVRATSLIPPLCRQSQVLQLAYSHATIHATRSFLLNDFTDLSRRPSVPHPMVSSHVRKCIDAAEDVMKLVDSLAKQGVLIQSSWFTHYVCFCAIIVVYIHTIQQHRLASNADTASPRSIEDSSYLHSLFSLAESCQRHLAEVTRKNCPSRRYSIILEELRLEVHRQLGTSGHAADDLRSMSTREEVSLPLDQGYASPSVEHPISFHPSAVNYHNVSGSLQSAGVGEGPFGLPEDYGILDNLEGSIWWAQLDSWSFAMISSSPVECVAGEPTVTPAVLVLLAIRAVAALLHVDVGARQNALLEVVLGGLLLLLGGQVAWIEELVHQLLALADPVGEHATMVTVMVDTPLDLDLLTSLEGGNGLVAPVLGGLVVVDAGLLRPRTVSTICGPFTMFQCPDIRI</sequence>
<feature type="region of interest" description="Disordered" evidence="7">
    <location>
        <begin position="1"/>
        <end position="62"/>
    </location>
</feature>
<dbReference type="PROSITE" id="PS00463">
    <property type="entry name" value="ZN2_CY6_FUNGAL_1"/>
    <property type="match status" value="1"/>
</dbReference>
<feature type="compositionally biased region" description="Polar residues" evidence="7">
    <location>
        <begin position="126"/>
        <end position="136"/>
    </location>
</feature>
<dbReference type="HOGENOM" id="CLU_009239_1_1_1"/>
<keyword evidence="10" id="KW-1185">Reference proteome</keyword>